<name>A0A937XCY8_UNCEI</name>
<dbReference type="GO" id="GO:0008299">
    <property type="term" value="P:isoprenoid biosynthetic process"/>
    <property type="evidence" value="ECO:0007669"/>
    <property type="project" value="InterPro"/>
</dbReference>
<organism evidence="3 4">
    <name type="scientific">Eiseniibacteriota bacterium</name>
    <dbReference type="NCBI Taxonomy" id="2212470"/>
    <lineage>
        <taxon>Bacteria</taxon>
        <taxon>Candidatus Eiseniibacteriota</taxon>
    </lineage>
</organism>
<dbReference type="Pfam" id="PF01128">
    <property type="entry name" value="IspD"/>
    <property type="match status" value="1"/>
</dbReference>
<dbReference type="SUPFAM" id="SSF53448">
    <property type="entry name" value="Nucleotide-diphospho-sugar transferases"/>
    <property type="match status" value="1"/>
</dbReference>
<evidence type="ECO:0000313" key="3">
    <source>
        <dbReference type="EMBL" id="MBM3318664.1"/>
    </source>
</evidence>
<dbReference type="InterPro" id="IPR029044">
    <property type="entry name" value="Nucleotide-diphossugar_trans"/>
</dbReference>
<dbReference type="PANTHER" id="PTHR32125">
    <property type="entry name" value="2-C-METHYL-D-ERYTHRITOL 4-PHOSPHATE CYTIDYLYLTRANSFERASE, CHLOROPLASTIC"/>
    <property type="match status" value="1"/>
</dbReference>
<dbReference type="EMBL" id="VGIY01000436">
    <property type="protein sequence ID" value="MBM3318664.1"/>
    <property type="molecule type" value="Genomic_DNA"/>
</dbReference>
<proteinExistence type="predicted"/>
<keyword evidence="1" id="KW-0808">Transferase</keyword>
<dbReference type="AlphaFoldDB" id="A0A937XCY8"/>
<keyword evidence="2 3" id="KW-0548">Nucleotidyltransferase</keyword>
<evidence type="ECO:0000256" key="1">
    <source>
        <dbReference type="ARBA" id="ARBA00022679"/>
    </source>
</evidence>
<dbReference type="Gene3D" id="3.90.550.10">
    <property type="entry name" value="Spore Coat Polysaccharide Biosynthesis Protein SpsA, Chain A"/>
    <property type="match status" value="1"/>
</dbReference>
<comment type="caution">
    <text evidence="3">The sequence shown here is derived from an EMBL/GenBank/DDBJ whole genome shotgun (WGS) entry which is preliminary data.</text>
</comment>
<dbReference type="PROSITE" id="PS01295">
    <property type="entry name" value="ISPD"/>
    <property type="match status" value="1"/>
</dbReference>
<feature type="non-terminal residue" evidence="3">
    <location>
        <position position="149"/>
    </location>
</feature>
<protein>
    <submittedName>
        <fullName evidence="3">2-C-methyl-D-erythritol 4-phosphate cytidylyltransferase</fullName>
    </submittedName>
</protein>
<evidence type="ECO:0000256" key="2">
    <source>
        <dbReference type="ARBA" id="ARBA00022695"/>
    </source>
</evidence>
<dbReference type="Proteomes" id="UP000748308">
    <property type="component" value="Unassembled WGS sequence"/>
</dbReference>
<dbReference type="InterPro" id="IPR034683">
    <property type="entry name" value="IspD/TarI"/>
</dbReference>
<dbReference type="PANTHER" id="PTHR32125:SF4">
    <property type="entry name" value="2-C-METHYL-D-ERYTHRITOL 4-PHOSPHATE CYTIDYLYLTRANSFERASE, CHLOROPLASTIC"/>
    <property type="match status" value="1"/>
</dbReference>
<dbReference type="InterPro" id="IPR018294">
    <property type="entry name" value="ISPD_synthase_CS"/>
</dbReference>
<reference evidence="3" key="1">
    <citation type="submission" date="2019-03" db="EMBL/GenBank/DDBJ databases">
        <title>Lake Tanganyika Metagenome-Assembled Genomes (MAGs).</title>
        <authorList>
            <person name="Tran P."/>
        </authorList>
    </citation>
    <scope>NUCLEOTIDE SEQUENCE</scope>
    <source>
        <strain evidence="3">M_DeepCast_400m_m2_100</strain>
    </source>
</reference>
<evidence type="ECO:0000313" key="4">
    <source>
        <dbReference type="Proteomes" id="UP000748308"/>
    </source>
</evidence>
<accession>A0A937XCY8</accession>
<sequence length="149" mass="15721">MSERCWALILAAGAGERLGHGRPKAFTPLGGRPLASWSVRAFARHGAITDLLVVMPPDWESSLANQMLDILADGLEDDAVKVRGAVTGGARRQDSVRLGLEALWEIVAHDGAGASAASPADPAEHPEARDLLVLVHDAARPIVPARVID</sequence>
<gene>
    <name evidence="3" type="ORF">FJY75_12510</name>
</gene>
<dbReference type="InterPro" id="IPR050088">
    <property type="entry name" value="IspD/TarI_cytidylyltransf_bact"/>
</dbReference>
<dbReference type="GO" id="GO:0050518">
    <property type="term" value="F:2-C-methyl-D-erythritol 4-phosphate cytidylyltransferase activity"/>
    <property type="evidence" value="ECO:0007669"/>
    <property type="project" value="TreeGrafter"/>
</dbReference>